<accession>A0A7W8JZ05</accession>
<dbReference type="SUPFAM" id="SSF109854">
    <property type="entry name" value="DinB/YfiT-like putative metalloenzymes"/>
    <property type="match status" value="1"/>
</dbReference>
<dbReference type="EMBL" id="JACHFL010000022">
    <property type="protein sequence ID" value="MBB5365779.1"/>
    <property type="molecule type" value="Genomic_DNA"/>
</dbReference>
<dbReference type="InterPro" id="IPR034660">
    <property type="entry name" value="DinB/YfiT-like"/>
</dbReference>
<reference evidence="1 2" key="1">
    <citation type="submission" date="2020-08" db="EMBL/GenBank/DDBJ databases">
        <title>Genomic Encyclopedia of Type Strains, Phase IV (KMG-IV): sequencing the most valuable type-strain genomes for metagenomic binning, comparative biology and taxonomic classification.</title>
        <authorList>
            <person name="Goeker M."/>
        </authorList>
    </citation>
    <scope>NUCLEOTIDE SEQUENCE [LARGE SCALE GENOMIC DNA]</scope>
    <source>
        <strain evidence="1 2">DSM 27939</strain>
    </source>
</reference>
<proteinExistence type="predicted"/>
<name>A0A7W8JZ05_9DEIO</name>
<comment type="caution">
    <text evidence="1">The sequence shown here is derived from an EMBL/GenBank/DDBJ whole genome shotgun (WGS) entry which is preliminary data.</text>
</comment>
<dbReference type="Pfam" id="PF04978">
    <property type="entry name" value="MST"/>
    <property type="match status" value="1"/>
</dbReference>
<dbReference type="AlphaFoldDB" id="A0A7W8JZ05"/>
<gene>
    <name evidence="1" type="ORF">HNQ08_004905</name>
</gene>
<dbReference type="RefSeq" id="WP_184137563.1">
    <property type="nucleotide sequence ID" value="NZ_JACHFL010000022.1"/>
</dbReference>
<dbReference type="InterPro" id="IPR007061">
    <property type="entry name" value="MST-like"/>
</dbReference>
<sequence length="160" mass="18068">MLQDTRRTTLAAVRGLEPAQLDWAPGAQGNSIGALLAHIAAVEWAYSVATFERREPTAQEKTQWRPALQLGAAAREQYTGWTLNQYEALLAQVRQDSLQRLAHCDDAWLDREFTLIDGTLVNFRWAWFHIFEDELSHRGQILLIRNHLLPSAASRSFAGG</sequence>
<organism evidence="1 2">
    <name type="scientific">Deinococcus humi</name>
    <dbReference type="NCBI Taxonomy" id="662880"/>
    <lineage>
        <taxon>Bacteria</taxon>
        <taxon>Thermotogati</taxon>
        <taxon>Deinococcota</taxon>
        <taxon>Deinococci</taxon>
        <taxon>Deinococcales</taxon>
        <taxon>Deinococcaceae</taxon>
        <taxon>Deinococcus</taxon>
    </lineage>
</organism>
<protein>
    <submittedName>
        <fullName evidence="1">Putative damage-inducible protein DinB</fullName>
    </submittedName>
</protein>
<dbReference type="Proteomes" id="UP000552709">
    <property type="component" value="Unassembled WGS sequence"/>
</dbReference>
<evidence type="ECO:0000313" key="2">
    <source>
        <dbReference type="Proteomes" id="UP000552709"/>
    </source>
</evidence>
<keyword evidence="2" id="KW-1185">Reference proteome</keyword>
<dbReference type="Gene3D" id="1.20.120.450">
    <property type="entry name" value="dinb family like domain"/>
    <property type="match status" value="1"/>
</dbReference>
<evidence type="ECO:0000313" key="1">
    <source>
        <dbReference type="EMBL" id="MBB5365779.1"/>
    </source>
</evidence>